<reference evidence="10" key="1">
    <citation type="submission" date="2016-11" db="UniProtKB">
        <authorList>
            <consortium name="WormBaseParasite"/>
        </authorList>
    </citation>
    <scope>IDENTIFICATION</scope>
</reference>
<accession>A0A1I7T0Z3</accession>
<dbReference type="FunFam" id="3.40.30.10:FF:000300">
    <property type="entry name" value="Blast:Protein disulfide-isomerase TMX3"/>
    <property type="match status" value="1"/>
</dbReference>
<organism evidence="9 10">
    <name type="scientific">Caenorhabditis tropicalis</name>
    <dbReference type="NCBI Taxonomy" id="1561998"/>
    <lineage>
        <taxon>Eukaryota</taxon>
        <taxon>Metazoa</taxon>
        <taxon>Ecdysozoa</taxon>
        <taxon>Nematoda</taxon>
        <taxon>Chromadorea</taxon>
        <taxon>Rhabditida</taxon>
        <taxon>Rhabditina</taxon>
        <taxon>Rhabditomorpha</taxon>
        <taxon>Rhabditoidea</taxon>
        <taxon>Rhabditidae</taxon>
        <taxon>Peloderinae</taxon>
        <taxon>Caenorhabditis</taxon>
    </lineage>
</organism>
<keyword evidence="4" id="KW-0472">Membrane</keyword>
<protein>
    <submittedName>
        <fullName evidence="10">Thioredoxin domain-containing protein</fullName>
    </submittedName>
</protein>
<dbReference type="PANTHER" id="PTHR46426:SF1">
    <property type="entry name" value="PROTEIN DISULFIDE-ISOMERASE TMX3"/>
    <property type="match status" value="1"/>
</dbReference>
<comment type="function">
    <text evidence="5">Probable disulfide isomerase, which participates in the folding of proteins containing disulfide bonds. May act as a dithiol oxidase. Acts as a regulator of endoplasmic reticulum-mitochondria contact sites via its ability to regulate redox signals.</text>
</comment>
<feature type="chain" id="PRO_5009306902" evidence="7">
    <location>
        <begin position="21"/>
        <end position="444"/>
    </location>
</feature>
<evidence type="ECO:0000256" key="7">
    <source>
        <dbReference type="SAM" id="SignalP"/>
    </source>
</evidence>
<dbReference type="InterPro" id="IPR036249">
    <property type="entry name" value="Thioredoxin-like_sf"/>
</dbReference>
<feature type="compositionally biased region" description="Acidic residues" evidence="6">
    <location>
        <begin position="419"/>
        <end position="438"/>
    </location>
</feature>
<dbReference type="SUPFAM" id="SSF52833">
    <property type="entry name" value="Thioredoxin-like"/>
    <property type="match status" value="1"/>
</dbReference>
<dbReference type="eggNOG" id="KOG4277">
    <property type="taxonomic scope" value="Eukaryota"/>
</dbReference>
<dbReference type="InterPro" id="IPR013766">
    <property type="entry name" value="Thioredoxin_domain"/>
</dbReference>
<keyword evidence="9" id="KW-1185">Reference proteome</keyword>
<dbReference type="PRINTS" id="PR00421">
    <property type="entry name" value="THIOREDOXIN"/>
</dbReference>
<dbReference type="InterPro" id="IPR017937">
    <property type="entry name" value="Thioredoxin_CS"/>
</dbReference>
<keyword evidence="7" id="KW-0732">Signal</keyword>
<evidence type="ECO:0000256" key="1">
    <source>
        <dbReference type="ARBA" id="ARBA00004389"/>
    </source>
</evidence>
<evidence type="ECO:0000256" key="3">
    <source>
        <dbReference type="ARBA" id="ARBA00022989"/>
    </source>
</evidence>
<dbReference type="GO" id="GO:0005789">
    <property type="term" value="C:endoplasmic reticulum membrane"/>
    <property type="evidence" value="ECO:0007669"/>
    <property type="project" value="UniProtKB-SubCell"/>
</dbReference>
<dbReference type="Proteomes" id="UP000095282">
    <property type="component" value="Unplaced"/>
</dbReference>
<evidence type="ECO:0000313" key="10">
    <source>
        <dbReference type="WBParaSite" id="Csp11.Scaffold456.g1358.t1"/>
    </source>
</evidence>
<dbReference type="PANTHER" id="PTHR46426">
    <property type="entry name" value="PROTEIN DISULFIDE-ISOMERASE TMX3"/>
    <property type="match status" value="1"/>
</dbReference>
<dbReference type="WBParaSite" id="Csp11.Scaffold456.g1358.t1">
    <property type="protein sequence ID" value="Csp11.Scaffold456.g1358.t1"/>
    <property type="gene ID" value="Csp11.Scaffold456.g1358"/>
</dbReference>
<dbReference type="AlphaFoldDB" id="A0A1I7T0Z3"/>
<feature type="region of interest" description="Disordered" evidence="6">
    <location>
        <begin position="419"/>
        <end position="444"/>
    </location>
</feature>
<sequence length="444" mass="50523">MAKLLTHSIIAFIILHASEAINPPTSVLDLSDKFLEVKDEGMWFVEFYAPWCAHCKRLHPIWDQVGHALSDSDLPIRVGKLDCTRFPAVSNKLGIQGYPTILFFRNEHVIDYRGGREKESLVSFAKRCAAPIVETIEASQLEKVKLSSRSQPSFVFFGDSSGPLFDAFNTAANAKFSIARFYSVSPIQNDSSFRQRVIVLKDNVEIEFNEELDKLTEWVVRERWAGFIQATSSNLAEIGASGKLVVLIVSSETQKLNSSSPIRDFHRTAEDASKELRKQPSLWNRFQFAWLDGPDLASQIQMATVSEPHLFVFNYTSYEYYLSEDEPTQMTTKSILTFLEQTADGVDNETIFAFGGRHLITRIKRMIFELYWNIAQMFATQPLLSSCLFGVPIAFLSIICYSICSADFTVDRDEFYGDEDELLDDEDREEIELPETDDDHEKAE</sequence>
<dbReference type="STRING" id="1561998.A0A1I7T0Z3"/>
<evidence type="ECO:0000256" key="4">
    <source>
        <dbReference type="ARBA" id="ARBA00023136"/>
    </source>
</evidence>
<keyword evidence="3" id="KW-1133">Transmembrane helix</keyword>
<dbReference type="PROSITE" id="PS51352">
    <property type="entry name" value="THIOREDOXIN_2"/>
    <property type="match status" value="1"/>
</dbReference>
<evidence type="ECO:0000256" key="5">
    <source>
        <dbReference type="ARBA" id="ARBA00045246"/>
    </source>
</evidence>
<proteinExistence type="predicted"/>
<name>A0A1I7T0Z3_9PELO</name>
<dbReference type="InterPro" id="IPR052250">
    <property type="entry name" value="PDI_TMX3"/>
</dbReference>
<feature type="domain" description="Thioredoxin" evidence="8">
    <location>
        <begin position="16"/>
        <end position="130"/>
    </location>
</feature>
<comment type="subcellular location">
    <subcellularLocation>
        <location evidence="1">Endoplasmic reticulum membrane</location>
        <topology evidence="1">Single-pass membrane protein</topology>
    </subcellularLocation>
</comment>
<evidence type="ECO:0000256" key="2">
    <source>
        <dbReference type="ARBA" id="ARBA00022692"/>
    </source>
</evidence>
<feature type="signal peptide" evidence="7">
    <location>
        <begin position="1"/>
        <end position="20"/>
    </location>
</feature>
<keyword evidence="2" id="KW-0812">Transmembrane</keyword>
<evidence type="ECO:0000256" key="6">
    <source>
        <dbReference type="SAM" id="MobiDB-lite"/>
    </source>
</evidence>
<dbReference type="Gene3D" id="3.40.30.10">
    <property type="entry name" value="Glutaredoxin"/>
    <property type="match status" value="1"/>
</dbReference>
<dbReference type="PROSITE" id="PS00194">
    <property type="entry name" value="THIOREDOXIN_1"/>
    <property type="match status" value="1"/>
</dbReference>
<dbReference type="Pfam" id="PF00085">
    <property type="entry name" value="Thioredoxin"/>
    <property type="match status" value="1"/>
</dbReference>
<evidence type="ECO:0000259" key="8">
    <source>
        <dbReference type="PROSITE" id="PS51352"/>
    </source>
</evidence>
<evidence type="ECO:0000313" key="9">
    <source>
        <dbReference type="Proteomes" id="UP000095282"/>
    </source>
</evidence>
<dbReference type="CDD" id="cd03000">
    <property type="entry name" value="PDI_a_TMX3"/>
    <property type="match status" value="1"/>
</dbReference>